<evidence type="ECO:0000256" key="5">
    <source>
        <dbReference type="ARBA" id="ARBA00023242"/>
    </source>
</evidence>
<dbReference type="OrthoDB" id="5399929at2759"/>
<dbReference type="Proteomes" id="UP000593567">
    <property type="component" value="Unassembled WGS sequence"/>
</dbReference>
<dbReference type="InterPro" id="IPR016024">
    <property type="entry name" value="ARM-type_fold"/>
</dbReference>
<organism evidence="8 9">
    <name type="scientific">Bugula neritina</name>
    <name type="common">Brown bryozoan</name>
    <name type="synonym">Sertularia neritina</name>
    <dbReference type="NCBI Taxonomy" id="10212"/>
    <lineage>
        <taxon>Eukaryota</taxon>
        <taxon>Metazoa</taxon>
        <taxon>Spiralia</taxon>
        <taxon>Lophotrochozoa</taxon>
        <taxon>Bryozoa</taxon>
        <taxon>Gymnolaemata</taxon>
        <taxon>Cheilostomatida</taxon>
        <taxon>Flustrina</taxon>
        <taxon>Buguloidea</taxon>
        <taxon>Bugulidae</taxon>
        <taxon>Bugula</taxon>
    </lineage>
</organism>
<keyword evidence="3" id="KW-0158">Chromosome</keyword>
<dbReference type="InterPro" id="IPR022031">
    <property type="entry name" value="Rif1_N"/>
</dbReference>
<dbReference type="EMBL" id="VXIV02000297">
    <property type="protein sequence ID" value="KAF6039162.1"/>
    <property type="molecule type" value="Genomic_DNA"/>
</dbReference>
<evidence type="ECO:0000313" key="9">
    <source>
        <dbReference type="Proteomes" id="UP000593567"/>
    </source>
</evidence>
<evidence type="ECO:0000256" key="1">
    <source>
        <dbReference type="ARBA" id="ARBA00004123"/>
    </source>
</evidence>
<keyword evidence="5" id="KW-0539">Nucleus</keyword>
<dbReference type="GO" id="GO:0000723">
    <property type="term" value="P:telomere maintenance"/>
    <property type="evidence" value="ECO:0007669"/>
    <property type="project" value="TreeGrafter"/>
</dbReference>
<keyword evidence="4" id="KW-0779">Telomere</keyword>
<dbReference type="InterPro" id="IPR011989">
    <property type="entry name" value="ARM-like"/>
</dbReference>
<dbReference type="Pfam" id="PF12231">
    <property type="entry name" value="Rif1_N"/>
    <property type="match status" value="1"/>
</dbReference>
<dbReference type="Gene3D" id="1.25.10.10">
    <property type="entry name" value="Leucine-rich Repeat Variant"/>
    <property type="match status" value="1"/>
</dbReference>
<evidence type="ECO:0000256" key="4">
    <source>
        <dbReference type="ARBA" id="ARBA00022895"/>
    </source>
</evidence>
<evidence type="ECO:0000256" key="3">
    <source>
        <dbReference type="ARBA" id="ARBA00022454"/>
    </source>
</evidence>
<gene>
    <name evidence="8" type="ORF">EB796_002533</name>
</gene>
<dbReference type="PANTHER" id="PTHR22928:SF3">
    <property type="entry name" value="TELOMERE-ASSOCIATED PROTEIN RIF1"/>
    <property type="match status" value="1"/>
</dbReference>
<evidence type="ECO:0000259" key="7">
    <source>
        <dbReference type="Pfam" id="PF12231"/>
    </source>
</evidence>
<dbReference type="PANTHER" id="PTHR22928">
    <property type="entry name" value="TELOMERE-ASSOCIATED PROTEIN RIF1"/>
    <property type="match status" value="1"/>
</dbReference>
<comment type="subcellular location">
    <subcellularLocation>
        <location evidence="2">Chromosome</location>
        <location evidence="2">Telomere</location>
    </subcellularLocation>
    <subcellularLocation>
        <location evidence="1">Nucleus</location>
    </subcellularLocation>
</comment>
<evidence type="ECO:0000313" key="8">
    <source>
        <dbReference type="EMBL" id="KAF6039162.1"/>
    </source>
</evidence>
<dbReference type="AlphaFoldDB" id="A0A7J7KLY0"/>
<evidence type="ECO:0000256" key="2">
    <source>
        <dbReference type="ARBA" id="ARBA00004574"/>
    </source>
</evidence>
<dbReference type="GO" id="GO:0005634">
    <property type="term" value="C:nucleus"/>
    <property type="evidence" value="ECO:0007669"/>
    <property type="project" value="UniProtKB-SubCell"/>
</dbReference>
<dbReference type="SUPFAM" id="SSF48371">
    <property type="entry name" value="ARM repeat"/>
    <property type="match status" value="1"/>
</dbReference>
<comment type="caution">
    <text evidence="8">The sequence shown here is derived from an EMBL/GenBank/DDBJ whole genome shotgun (WGS) entry which is preliminary data.</text>
</comment>
<keyword evidence="6" id="KW-0131">Cell cycle</keyword>
<reference evidence="8" key="1">
    <citation type="submission" date="2020-06" db="EMBL/GenBank/DDBJ databases">
        <title>Draft genome of Bugula neritina, a colonial animal packing powerful symbionts and potential medicines.</title>
        <authorList>
            <person name="Rayko M."/>
        </authorList>
    </citation>
    <scope>NUCLEOTIDE SEQUENCE [LARGE SCALE GENOMIC DNA]</scope>
    <source>
        <strain evidence="8">Kwan_BN1</strain>
    </source>
</reference>
<feature type="domain" description="Telomere-associated protein Rif1 N-terminal" evidence="7">
    <location>
        <begin position="142"/>
        <end position="350"/>
    </location>
</feature>
<evidence type="ECO:0000256" key="6">
    <source>
        <dbReference type="ARBA" id="ARBA00023306"/>
    </source>
</evidence>
<dbReference type="GO" id="GO:0140445">
    <property type="term" value="C:chromosome, telomeric repeat region"/>
    <property type="evidence" value="ECO:0007669"/>
    <property type="project" value="TreeGrafter"/>
</dbReference>
<sequence length="479" mass="53584">MENQIKVYKVFQSLDLDSQEYVAKSAQLINKLNSDSAALSAIIADITSDRLGVRRGSCYLLGRLLEETGNNKLNISASHRSDIITGMVSSLSSSTDCQEASQLLWSLKRDILVSSDEMTPHVLPTLQACQHAVSDIKSSIANRPSYAVAAGALQLIAKFYKVQPDIMKANSRIWFSLVLPYCAHVSKQLRLCSQNIIEMSYDHLVAHAHIVREIVSDVAGVVIANITNIINKYYDEVSKIFAIKFWGLLILIMADKLENISTTNLFMSALTKAFSKNYSEIQAAAFEAWKLLINTFSVEYLLRPQLLKPLIIPLTKSNRSDDMLSLKARFNCWWLLIRRMDSSIQQHFTEVCKPLLEFCLADNSSSALPPPGLKSRNMTEKSLVKNSRSPLLINHLVAVTLQFLGQCDPPYMEEIQLGATQRDIELTKPILKHCAKVLFQSLDESIKYLKAHSTADSKGQHTHSPDALVNHSSILCIRC</sequence>
<protein>
    <submittedName>
        <fullName evidence="8">RIF1</fullName>
    </submittedName>
</protein>
<name>A0A7J7KLY0_BUGNE</name>
<accession>A0A7J7KLY0</accession>
<keyword evidence="9" id="KW-1185">Reference proteome</keyword>
<proteinExistence type="predicted"/>